<feature type="binding site" evidence="5">
    <location>
        <position position="66"/>
    </location>
    <ligand>
        <name>ATP</name>
        <dbReference type="ChEBI" id="CHEBI:30616"/>
    </ligand>
</feature>
<keyword evidence="3" id="KW-0418">Kinase</keyword>
<evidence type="ECO:0000256" key="3">
    <source>
        <dbReference type="ARBA" id="ARBA00022777"/>
    </source>
</evidence>
<evidence type="ECO:0000313" key="8">
    <source>
        <dbReference type="EMBL" id="AUX27474.1"/>
    </source>
</evidence>
<dbReference type="GO" id="GO:0004674">
    <property type="term" value="F:protein serine/threonine kinase activity"/>
    <property type="evidence" value="ECO:0007669"/>
    <property type="project" value="TreeGrafter"/>
</dbReference>
<dbReference type="InterPro" id="IPR000719">
    <property type="entry name" value="Prot_kinase_dom"/>
</dbReference>
<dbReference type="SMART" id="SM00220">
    <property type="entry name" value="S_TKc"/>
    <property type="match status" value="1"/>
</dbReference>
<dbReference type="CDD" id="cd14014">
    <property type="entry name" value="STKc_PknB_like"/>
    <property type="match status" value="1"/>
</dbReference>
<dbReference type="InterPro" id="IPR008271">
    <property type="entry name" value="Ser/Thr_kinase_AS"/>
</dbReference>
<evidence type="ECO:0000256" key="4">
    <source>
        <dbReference type="ARBA" id="ARBA00022840"/>
    </source>
</evidence>
<dbReference type="PANTHER" id="PTHR43289">
    <property type="entry name" value="MITOGEN-ACTIVATED PROTEIN KINASE KINASE KINASE 20-RELATED"/>
    <property type="match status" value="1"/>
</dbReference>
<dbReference type="SUPFAM" id="SSF56112">
    <property type="entry name" value="Protein kinase-like (PK-like)"/>
    <property type="match status" value="1"/>
</dbReference>
<dbReference type="PROSITE" id="PS00108">
    <property type="entry name" value="PROTEIN_KINASE_ST"/>
    <property type="match status" value="1"/>
</dbReference>
<dbReference type="RefSeq" id="WP_129355761.1">
    <property type="nucleotide sequence ID" value="NZ_CP012670.1"/>
</dbReference>
<dbReference type="Proteomes" id="UP000295781">
    <property type="component" value="Chromosome"/>
</dbReference>
<dbReference type="PROSITE" id="PS50011">
    <property type="entry name" value="PROTEIN_KINASE_DOM"/>
    <property type="match status" value="1"/>
</dbReference>
<dbReference type="InterPro" id="IPR017441">
    <property type="entry name" value="Protein_kinase_ATP_BS"/>
</dbReference>
<dbReference type="InterPro" id="IPR011990">
    <property type="entry name" value="TPR-like_helical_dom_sf"/>
</dbReference>
<reference evidence="8 9" key="1">
    <citation type="submission" date="2015-09" db="EMBL/GenBank/DDBJ databases">
        <title>Sorangium comparison.</title>
        <authorList>
            <person name="Zaburannyi N."/>
            <person name="Bunk B."/>
            <person name="Overmann J."/>
            <person name="Mueller R."/>
        </authorList>
    </citation>
    <scope>NUCLEOTIDE SEQUENCE [LARGE SCALE GENOMIC DNA]</scope>
    <source>
        <strain evidence="8 9">So ceGT47</strain>
    </source>
</reference>
<evidence type="ECO:0000256" key="6">
    <source>
        <dbReference type="SAM" id="MobiDB-lite"/>
    </source>
</evidence>
<dbReference type="PROSITE" id="PS00107">
    <property type="entry name" value="PROTEIN_KINASE_ATP"/>
    <property type="match status" value="1"/>
</dbReference>
<dbReference type="Gene3D" id="1.25.40.10">
    <property type="entry name" value="Tetratricopeptide repeat domain"/>
    <property type="match status" value="1"/>
</dbReference>
<evidence type="ECO:0000313" key="9">
    <source>
        <dbReference type="Proteomes" id="UP000295781"/>
    </source>
</evidence>
<dbReference type="AlphaFoldDB" id="A0A4P2QCJ3"/>
<dbReference type="OrthoDB" id="5481018at2"/>
<feature type="domain" description="Protein kinase" evidence="7">
    <location>
        <begin position="37"/>
        <end position="297"/>
    </location>
</feature>
<name>A0A4P2QCJ3_SORCE</name>
<dbReference type="Pfam" id="PF00069">
    <property type="entry name" value="Pkinase"/>
    <property type="match status" value="1"/>
</dbReference>
<evidence type="ECO:0000256" key="5">
    <source>
        <dbReference type="PROSITE-ProRule" id="PRU10141"/>
    </source>
</evidence>
<accession>A0A4P2QCJ3</accession>
<protein>
    <recommendedName>
        <fullName evidence="7">Protein kinase domain-containing protein</fullName>
    </recommendedName>
</protein>
<evidence type="ECO:0000259" key="7">
    <source>
        <dbReference type="PROSITE" id="PS50011"/>
    </source>
</evidence>
<gene>
    <name evidence="8" type="ORF">SOCEGT47_080650</name>
</gene>
<sequence length="915" mass="96842">MTRHELSGIPTAPHAPPVLITSITADLGPGHVLAGRYEIRSRLGAGGMGAVWRALDRALEEEVAVKTLLAGWSSESLMVARFHRELKLARKIAHPNVCRVFDLGEADGLRFLTMELVEGQTLRALLSQGALEPRQALALLQQVASGLAAVHEQGIIHRDLKPENVLVRRGGQAIVADFGLARGALAQASTAEGIAGTPTYMSPEQLRDEPLGTASDIFSLGLLGFELLTGRSPFGSGAPATIVSAILRDPPHGLEVPALPAEICRALDALLARAMAKRPEERFPSAGSFAAALSAVIADLDRASDRAAATDATIPGGRPSLPPTSTAVLDVTIPGGQSSLSITAMDATTPSGRPTLSSGRRRWGAAVGAAAALGLAAVAWRAGVTGLPASPRVAPPEQQALDARSAPAEDARPALVVMPFDNLTGEASWDGLGPGAAEAILGGLRTLPQIRALDAAPSDPPAAAARRRGAAWVVTGTVQRVGTDLRLAAQLRATDGAAAGEPIEIDGDPGELPRLLDALRSRALDEVRLLWRDHDRRDRAVRGTSSATARARLLQYYRLIGPAPRPQHHAEGKRLLDEALAADPGYVPALAERAYLQSLHAYVQSEPSLYASALDDLDRALSRAPDDTQALVMRCRVLQVKRQAQERVTDADNAAAFDACEAARHADPGSADVLIAFARLYDDTCQHDLANVAAEQALELDRSLSERVLSQRVALAVQEGKWEIADRMSRRLAAFNREQRALGARAISRRMGVVPTPGAHLLRAAVLLRQDRLDEARAELEEELAADTGAKANGPFEAAALRGILRIARQKGEAADAREARRLAVLERQLREGAKGNPHVAAAVAGAYQWTDPDAAVGWLGRMGAPGSFTEAFHRALAYRMAGKDAAARAALGTRAPAAQWERACATWLGSQLSP</sequence>
<dbReference type="InterPro" id="IPR011009">
    <property type="entry name" value="Kinase-like_dom_sf"/>
</dbReference>
<dbReference type="GO" id="GO:0005524">
    <property type="term" value="F:ATP binding"/>
    <property type="evidence" value="ECO:0007669"/>
    <property type="project" value="UniProtKB-UniRule"/>
</dbReference>
<keyword evidence="1" id="KW-0808">Transferase</keyword>
<dbReference type="Gene3D" id="1.10.510.10">
    <property type="entry name" value="Transferase(Phosphotransferase) domain 1"/>
    <property type="match status" value="1"/>
</dbReference>
<keyword evidence="2 5" id="KW-0547">Nucleotide-binding</keyword>
<feature type="region of interest" description="Disordered" evidence="6">
    <location>
        <begin position="388"/>
        <end position="407"/>
    </location>
</feature>
<organism evidence="8 9">
    <name type="scientific">Sorangium cellulosum</name>
    <name type="common">Polyangium cellulosum</name>
    <dbReference type="NCBI Taxonomy" id="56"/>
    <lineage>
        <taxon>Bacteria</taxon>
        <taxon>Pseudomonadati</taxon>
        <taxon>Myxococcota</taxon>
        <taxon>Polyangia</taxon>
        <taxon>Polyangiales</taxon>
        <taxon>Polyangiaceae</taxon>
        <taxon>Sorangium</taxon>
    </lineage>
</organism>
<dbReference type="EMBL" id="CP012670">
    <property type="protein sequence ID" value="AUX27474.1"/>
    <property type="molecule type" value="Genomic_DNA"/>
</dbReference>
<keyword evidence="4 5" id="KW-0067">ATP-binding</keyword>
<proteinExistence type="predicted"/>
<dbReference type="SUPFAM" id="SSF48452">
    <property type="entry name" value="TPR-like"/>
    <property type="match status" value="1"/>
</dbReference>
<dbReference type="Gene3D" id="3.30.200.20">
    <property type="entry name" value="Phosphorylase Kinase, domain 1"/>
    <property type="match status" value="1"/>
</dbReference>
<evidence type="ECO:0000256" key="1">
    <source>
        <dbReference type="ARBA" id="ARBA00022679"/>
    </source>
</evidence>
<evidence type="ECO:0000256" key="2">
    <source>
        <dbReference type="ARBA" id="ARBA00022741"/>
    </source>
</evidence>
<dbReference type="PANTHER" id="PTHR43289:SF6">
    <property type="entry name" value="SERINE_THREONINE-PROTEIN KINASE NEKL-3"/>
    <property type="match status" value="1"/>
</dbReference>